<evidence type="ECO:0000313" key="3">
    <source>
        <dbReference type="Proteomes" id="UP000314983"/>
    </source>
</evidence>
<dbReference type="GO" id="GO:0050930">
    <property type="term" value="P:induction of positive chemotaxis"/>
    <property type="evidence" value="ECO:0007669"/>
    <property type="project" value="InterPro"/>
</dbReference>
<keyword evidence="3" id="KW-1185">Reference proteome</keyword>
<name>A0A4W4FY31_ELEEL</name>
<dbReference type="GeneTree" id="ENSGT00940000156178"/>
<reference evidence="2" key="4">
    <citation type="submission" date="2025-08" db="UniProtKB">
        <authorList>
            <consortium name="Ensembl"/>
        </authorList>
    </citation>
    <scope>IDENTIFICATION</scope>
</reference>
<dbReference type="SUPFAM" id="SSF50156">
    <property type="entry name" value="PDZ domain-like"/>
    <property type="match status" value="1"/>
</dbReference>
<dbReference type="PANTHER" id="PTHR48484">
    <property type="entry name" value="PRO-INTERLEUKIN-16"/>
    <property type="match status" value="1"/>
</dbReference>
<dbReference type="Ensembl" id="ENSEEET00000029569.2">
    <property type="protein sequence ID" value="ENSEEEP00000029230.2"/>
    <property type="gene ID" value="ENSEEEG00000014008.2"/>
</dbReference>
<sequence length="194" mass="20840">RTGSETWTPSSRRLQNSPLFRLPCWSCQGLGFSIVGGRDSIYGPMGIYVKTIFPGGAAAADGRLQEGDEVLSINGQTLKHVRHGDATATLRQARDLKQAVVVVCKSRTAGADGGTSTNEPGCAGKGAQSDSFVLSLKGLVRGGTSKTICMLSKHLTRSSSDILNFEYEAHMRLFTHMQKPNTGHKLNVSSQQMQ</sequence>
<dbReference type="SMART" id="SM00228">
    <property type="entry name" value="PDZ"/>
    <property type="match status" value="1"/>
</dbReference>
<feature type="domain" description="PDZ" evidence="1">
    <location>
        <begin position="30"/>
        <end position="93"/>
    </location>
</feature>
<dbReference type="GO" id="GO:0042609">
    <property type="term" value="F:CD4 receptor binding"/>
    <property type="evidence" value="ECO:0007669"/>
    <property type="project" value="TreeGrafter"/>
</dbReference>
<dbReference type="PANTHER" id="PTHR48484:SF2">
    <property type="entry name" value="PRO-INTERLEUKIN-16"/>
    <property type="match status" value="1"/>
</dbReference>
<dbReference type="GO" id="GO:0030595">
    <property type="term" value="P:leukocyte chemotaxis"/>
    <property type="evidence" value="ECO:0007669"/>
    <property type="project" value="TreeGrafter"/>
</dbReference>
<dbReference type="InterPro" id="IPR036034">
    <property type="entry name" value="PDZ_sf"/>
</dbReference>
<evidence type="ECO:0000313" key="2">
    <source>
        <dbReference type="Ensembl" id="ENSEEEP00000029230.2"/>
    </source>
</evidence>
<dbReference type="InterPro" id="IPR001478">
    <property type="entry name" value="PDZ"/>
</dbReference>
<dbReference type="Gene3D" id="2.30.42.10">
    <property type="match status" value="1"/>
</dbReference>
<reference evidence="2" key="3">
    <citation type="submission" date="2020-05" db="EMBL/GenBank/DDBJ databases">
        <title>Electrophorus electricus (electric eel) genome, fEleEle1, primary haplotype.</title>
        <authorList>
            <person name="Myers G."/>
            <person name="Meyer A."/>
            <person name="Fedrigo O."/>
            <person name="Formenti G."/>
            <person name="Rhie A."/>
            <person name="Tracey A."/>
            <person name="Sims Y."/>
            <person name="Jarvis E.D."/>
        </authorList>
    </citation>
    <scope>NUCLEOTIDE SEQUENCE [LARGE SCALE GENOMIC DNA]</scope>
</reference>
<reference evidence="2" key="5">
    <citation type="submission" date="2025-09" db="UniProtKB">
        <authorList>
            <consortium name="Ensembl"/>
        </authorList>
    </citation>
    <scope>IDENTIFICATION</scope>
</reference>
<dbReference type="PROSITE" id="PS50106">
    <property type="entry name" value="PDZ"/>
    <property type="match status" value="1"/>
</dbReference>
<dbReference type="Proteomes" id="UP000314983">
    <property type="component" value="Chromosome 1"/>
</dbReference>
<reference evidence="3" key="1">
    <citation type="journal article" date="2014" name="Science">
        <title>Nonhuman genetics. Genomic basis for the convergent evolution of electric organs.</title>
        <authorList>
            <person name="Gallant J.R."/>
            <person name="Traeger L.L."/>
            <person name="Volkening J.D."/>
            <person name="Moffett H."/>
            <person name="Chen P.H."/>
            <person name="Novina C.D."/>
            <person name="Phillips G.N.Jr."/>
            <person name="Anand R."/>
            <person name="Wells G.B."/>
            <person name="Pinch M."/>
            <person name="Guth R."/>
            <person name="Unguez G.A."/>
            <person name="Albert J.S."/>
            <person name="Zakon H.H."/>
            <person name="Samanta M.P."/>
            <person name="Sussman M.R."/>
        </authorList>
    </citation>
    <scope>NUCLEOTIDE SEQUENCE [LARGE SCALE GENOMIC DNA]</scope>
</reference>
<dbReference type="GO" id="GO:0005125">
    <property type="term" value="F:cytokine activity"/>
    <property type="evidence" value="ECO:0007669"/>
    <property type="project" value="InterPro"/>
</dbReference>
<evidence type="ECO:0000259" key="1">
    <source>
        <dbReference type="PROSITE" id="PS50106"/>
    </source>
</evidence>
<dbReference type="InterPro" id="IPR055287">
    <property type="entry name" value="IL-16-like"/>
</dbReference>
<reference evidence="3" key="2">
    <citation type="journal article" date="2017" name="Sci. Adv.">
        <title>A tail of two voltages: Proteomic comparison of the three electric organs of the electric eel.</title>
        <authorList>
            <person name="Traeger L.L."/>
            <person name="Sabat G."/>
            <person name="Barrett-Wilt G.A."/>
            <person name="Wells G.B."/>
            <person name="Sussman M.R."/>
        </authorList>
    </citation>
    <scope>NUCLEOTIDE SEQUENCE [LARGE SCALE GENOMIC DNA]</scope>
</reference>
<organism evidence="2 3">
    <name type="scientific">Electrophorus electricus</name>
    <name type="common">Electric eel</name>
    <name type="synonym">Gymnotus electricus</name>
    <dbReference type="NCBI Taxonomy" id="8005"/>
    <lineage>
        <taxon>Eukaryota</taxon>
        <taxon>Metazoa</taxon>
        <taxon>Chordata</taxon>
        <taxon>Craniata</taxon>
        <taxon>Vertebrata</taxon>
        <taxon>Euteleostomi</taxon>
        <taxon>Actinopterygii</taxon>
        <taxon>Neopterygii</taxon>
        <taxon>Teleostei</taxon>
        <taxon>Ostariophysi</taxon>
        <taxon>Gymnotiformes</taxon>
        <taxon>Gymnotoidei</taxon>
        <taxon>Gymnotidae</taxon>
        <taxon>Electrophorus</taxon>
    </lineage>
</organism>
<dbReference type="Pfam" id="PF00595">
    <property type="entry name" value="PDZ"/>
    <property type="match status" value="1"/>
</dbReference>
<accession>A0A4W4FY31</accession>
<proteinExistence type="predicted"/>
<dbReference type="AlphaFoldDB" id="A0A4W4FY31"/>
<protein>
    <recommendedName>
        <fullName evidence="1">PDZ domain-containing protein</fullName>
    </recommendedName>
</protein>